<protein>
    <submittedName>
        <fullName evidence="3">Uncharacterized protein</fullName>
    </submittedName>
</protein>
<evidence type="ECO:0000313" key="3">
    <source>
        <dbReference type="EMBL" id="CUC10065.1"/>
    </source>
</evidence>
<dbReference type="InterPro" id="IPR052391">
    <property type="entry name" value="E3_Ligase-Neurotoxin"/>
</dbReference>
<accession>A0A0K6S8Y3</accession>
<dbReference type="VEuPathDB" id="CryptoDB:Cvel_26821"/>
<gene>
    <name evidence="3" type="ORF">Cvel_26821.t1.CR1</name>
</gene>
<name>A0A0K6S8Y3_9ALVE</name>
<feature type="compositionally biased region" description="Basic and acidic residues" evidence="2">
    <location>
        <begin position="524"/>
        <end position="534"/>
    </location>
</feature>
<evidence type="ECO:0000256" key="1">
    <source>
        <dbReference type="PROSITE-ProRule" id="PRU00023"/>
    </source>
</evidence>
<dbReference type="PROSITE" id="PS50088">
    <property type="entry name" value="ANK_REPEAT"/>
    <property type="match status" value="3"/>
</dbReference>
<organism evidence="3">
    <name type="scientific">Chromera velia CCMP2878</name>
    <dbReference type="NCBI Taxonomy" id="1169474"/>
    <lineage>
        <taxon>Eukaryota</taxon>
        <taxon>Sar</taxon>
        <taxon>Alveolata</taxon>
        <taxon>Colpodellida</taxon>
        <taxon>Chromeraceae</taxon>
        <taxon>Chromera</taxon>
    </lineage>
</organism>
<dbReference type="Gene3D" id="1.25.40.20">
    <property type="entry name" value="Ankyrin repeat-containing domain"/>
    <property type="match status" value="3"/>
</dbReference>
<dbReference type="AlphaFoldDB" id="A0A0K6S8Y3"/>
<evidence type="ECO:0000256" key="2">
    <source>
        <dbReference type="SAM" id="MobiDB-lite"/>
    </source>
</evidence>
<sequence length="534" mass="58853">MGCGASVRQIKGEVVTEEEARVEAGRPFKGTAKDLVEASKKGVKWKVEGLLLHGVKVNARVMGSEGEGGLSALHAAVMCKQIAICKLLLQHGADPNICWQNSQFDSPLHMAVKAGDPVLVGLLLKSGGNPMVKTQGGLYTAAALMINKGADVNGADSKGNTALHQVYTKVTFRFHLNGVLKNPRAKLEIWDLLVERGADVGRENKAGEAPKNLRKETVESEGTDAFVEAAGRGDIGALEFWVKEGMSVDVQQAKGSKDCALQAACLRREKEAVAWLLERKAELNCSRYRHFDYELKNGWRWHAQHPLVKAVEGRWSSEKVVGVLRLLLDGGADRDARDKAGCSALHLACKYHPRMEMVGALVSSGVSVSALNEGGETALHMLEYGRTKENKHSQSWLYSEDITIAEFQERREVYNFLVEKGADPSHVSDPVDALGQKLKGETAVDPNRLTKLEKEPDPYPSRDLEDIFADQGGEGVGYRKWQMDFPRETWKDHPDFKAASRPSQQQSQKNQRRDPFGAVSLSVKRREHDSLVDL</sequence>
<dbReference type="PANTHER" id="PTHR24133:SF40">
    <property type="entry name" value="ANKYRIN REPEAT DOMAIN 44"/>
    <property type="match status" value="1"/>
</dbReference>
<reference evidence="3" key="1">
    <citation type="submission" date="2014-11" db="EMBL/GenBank/DDBJ databases">
        <title>Molecular phylogeny of cliff fern family Woodsiaceae with morphological implications.</title>
        <authorList>
            <person name="Shao Y.-Z."/>
            <person name="Wei R."/>
            <person name="Zhang X.-C."/>
        </authorList>
    </citation>
    <scope>NUCLEOTIDE SEQUENCE</scope>
</reference>
<dbReference type="SUPFAM" id="SSF48403">
    <property type="entry name" value="Ankyrin repeat"/>
    <property type="match status" value="1"/>
</dbReference>
<dbReference type="SMART" id="SM00248">
    <property type="entry name" value="ANK"/>
    <property type="match status" value="7"/>
</dbReference>
<dbReference type="PANTHER" id="PTHR24133">
    <property type="entry name" value="ANKYRIN DOMAIN-CONTAINING"/>
    <property type="match status" value="1"/>
</dbReference>
<dbReference type="EMBL" id="CDMZ01002471">
    <property type="protein sequence ID" value="CUC10065.1"/>
    <property type="molecule type" value="Genomic_DNA"/>
</dbReference>
<feature type="repeat" description="ANK" evidence="1">
    <location>
        <begin position="103"/>
        <end position="135"/>
    </location>
</feature>
<dbReference type="InterPro" id="IPR002110">
    <property type="entry name" value="Ankyrin_rpt"/>
</dbReference>
<dbReference type="Pfam" id="PF00023">
    <property type="entry name" value="Ank"/>
    <property type="match status" value="1"/>
</dbReference>
<dbReference type="InterPro" id="IPR036770">
    <property type="entry name" value="Ankyrin_rpt-contain_sf"/>
</dbReference>
<feature type="region of interest" description="Disordered" evidence="2">
    <location>
        <begin position="490"/>
        <end position="534"/>
    </location>
</feature>
<dbReference type="PROSITE" id="PS50297">
    <property type="entry name" value="ANK_REP_REGION"/>
    <property type="match status" value="2"/>
</dbReference>
<dbReference type="Pfam" id="PF12796">
    <property type="entry name" value="Ank_2"/>
    <property type="match status" value="1"/>
</dbReference>
<keyword evidence="1" id="KW-0040">ANK repeat</keyword>
<proteinExistence type="predicted"/>
<feature type="repeat" description="ANK" evidence="1">
    <location>
        <begin position="68"/>
        <end position="97"/>
    </location>
</feature>
<feature type="repeat" description="ANK" evidence="1">
    <location>
        <begin position="340"/>
        <end position="373"/>
    </location>
</feature>